<dbReference type="SUPFAM" id="SSF56349">
    <property type="entry name" value="DNA breaking-rejoining enzymes"/>
    <property type="match status" value="1"/>
</dbReference>
<dbReference type="InterPro" id="IPR011010">
    <property type="entry name" value="DNA_brk_join_enz"/>
</dbReference>
<evidence type="ECO:0000256" key="1">
    <source>
        <dbReference type="ARBA" id="ARBA00023125"/>
    </source>
</evidence>
<dbReference type="GO" id="GO:0006310">
    <property type="term" value="P:DNA recombination"/>
    <property type="evidence" value="ECO:0007669"/>
    <property type="project" value="UniProtKB-KW"/>
</dbReference>
<dbReference type="EMBL" id="VTES01000006">
    <property type="protein sequence ID" value="TYS60684.1"/>
    <property type="molecule type" value="Genomic_DNA"/>
</dbReference>
<dbReference type="Proteomes" id="UP000323732">
    <property type="component" value="Unassembled WGS sequence"/>
</dbReference>
<keyword evidence="1 3" id="KW-0238">DNA-binding</keyword>
<evidence type="ECO:0000313" key="6">
    <source>
        <dbReference type="Proteomes" id="UP000323732"/>
    </source>
</evidence>
<dbReference type="InterPro" id="IPR044068">
    <property type="entry name" value="CB"/>
</dbReference>
<dbReference type="AlphaFoldDB" id="A0A5D4SF00"/>
<sequence>MPYGYEEYRLSKGISPNTTKIEAQLIRSLLAYINQYYKRSVEPFEIRPIDIKNFLQHQKEEGNLKDATILRKLGTIKNWFDYMWQINKIPHDFMPKLKLQTDTKPGREDIELDYSYLLHKKPDVLRSDKILLYAKMLYILYLRGFRLRDVVNITLDQIEDKGESMIFRVNKKNGLVQTATFSGIEVPIILSCMERAIFRGTPYLLSSKVNKEYVPLQFGSLKDFISSLKEELGTSFRSEHVRFAYVHYLYTHEKKSIEQLQEILGTSLNSIAVTLKEALERIKQVDYNGIIDR</sequence>
<evidence type="ECO:0000256" key="2">
    <source>
        <dbReference type="ARBA" id="ARBA00023172"/>
    </source>
</evidence>
<dbReference type="GO" id="GO:0015074">
    <property type="term" value="P:DNA integration"/>
    <property type="evidence" value="ECO:0007669"/>
    <property type="project" value="InterPro"/>
</dbReference>
<dbReference type="InterPro" id="IPR010998">
    <property type="entry name" value="Integrase_recombinase_N"/>
</dbReference>
<protein>
    <submittedName>
        <fullName evidence="5">Recombinase XerC</fullName>
    </submittedName>
</protein>
<dbReference type="Gene3D" id="1.10.150.130">
    <property type="match status" value="1"/>
</dbReference>
<dbReference type="Gene3D" id="1.10.443.10">
    <property type="entry name" value="Intergrase catalytic core"/>
    <property type="match status" value="1"/>
</dbReference>
<organism evidence="5 6">
    <name type="scientific">Bacillus infantis</name>
    <dbReference type="NCBI Taxonomy" id="324767"/>
    <lineage>
        <taxon>Bacteria</taxon>
        <taxon>Bacillati</taxon>
        <taxon>Bacillota</taxon>
        <taxon>Bacilli</taxon>
        <taxon>Bacillales</taxon>
        <taxon>Bacillaceae</taxon>
        <taxon>Bacillus</taxon>
    </lineage>
</organism>
<comment type="caution">
    <text evidence="5">The sequence shown here is derived from an EMBL/GenBank/DDBJ whole genome shotgun (WGS) entry which is preliminary data.</text>
</comment>
<proteinExistence type="predicted"/>
<name>A0A5D4SF00_9BACI</name>
<dbReference type="GO" id="GO:0003677">
    <property type="term" value="F:DNA binding"/>
    <property type="evidence" value="ECO:0007669"/>
    <property type="project" value="UniProtKB-UniRule"/>
</dbReference>
<dbReference type="PROSITE" id="PS51900">
    <property type="entry name" value="CB"/>
    <property type="match status" value="1"/>
</dbReference>
<evidence type="ECO:0000256" key="3">
    <source>
        <dbReference type="PROSITE-ProRule" id="PRU01248"/>
    </source>
</evidence>
<keyword evidence="2" id="KW-0233">DNA recombination</keyword>
<evidence type="ECO:0000259" key="4">
    <source>
        <dbReference type="PROSITE" id="PS51900"/>
    </source>
</evidence>
<evidence type="ECO:0000313" key="5">
    <source>
        <dbReference type="EMBL" id="TYS60684.1"/>
    </source>
</evidence>
<reference evidence="5 6" key="1">
    <citation type="submission" date="2019-08" db="EMBL/GenBank/DDBJ databases">
        <title>Bacillus genomes from the desert of Cuatro Cienegas, Coahuila.</title>
        <authorList>
            <person name="Olmedo-Alvarez G."/>
        </authorList>
    </citation>
    <scope>NUCLEOTIDE SEQUENCE [LARGE SCALE GENOMIC DNA]</scope>
    <source>
        <strain evidence="5 6">CH37_1T</strain>
    </source>
</reference>
<dbReference type="InterPro" id="IPR013762">
    <property type="entry name" value="Integrase-like_cat_sf"/>
</dbReference>
<dbReference type="RefSeq" id="WP_148950833.1">
    <property type="nucleotide sequence ID" value="NZ_VTES01000006.1"/>
</dbReference>
<feature type="domain" description="Core-binding (CB)" evidence="4">
    <location>
        <begin position="1"/>
        <end position="84"/>
    </location>
</feature>
<accession>A0A5D4SF00</accession>
<gene>
    <name evidence="5" type="ORF">FZD47_20980</name>
</gene>